<feature type="coiled-coil region" evidence="1">
    <location>
        <begin position="24"/>
        <end position="51"/>
    </location>
</feature>
<comment type="caution">
    <text evidence="2">The sequence shown here is derived from an EMBL/GenBank/DDBJ whole genome shotgun (WGS) entry which is preliminary data.</text>
</comment>
<evidence type="ECO:0000313" key="2">
    <source>
        <dbReference type="EMBL" id="MBP2329561.1"/>
    </source>
</evidence>
<dbReference type="RefSeq" id="WP_209646316.1">
    <property type="nucleotide sequence ID" value="NZ_JAGINW010000001.1"/>
</dbReference>
<proteinExistence type="predicted"/>
<dbReference type="Proteomes" id="UP001519332">
    <property type="component" value="Unassembled WGS sequence"/>
</dbReference>
<dbReference type="EMBL" id="JAGINW010000001">
    <property type="protein sequence ID" value="MBP2329561.1"/>
    <property type="molecule type" value="Genomic_DNA"/>
</dbReference>
<accession>A0ABS4U071</accession>
<organism evidence="2 3">
    <name type="scientific">Kibdelosporangium banguiense</name>
    <dbReference type="NCBI Taxonomy" id="1365924"/>
    <lineage>
        <taxon>Bacteria</taxon>
        <taxon>Bacillati</taxon>
        <taxon>Actinomycetota</taxon>
        <taxon>Actinomycetes</taxon>
        <taxon>Pseudonocardiales</taxon>
        <taxon>Pseudonocardiaceae</taxon>
        <taxon>Kibdelosporangium</taxon>
    </lineage>
</organism>
<reference evidence="2 3" key="1">
    <citation type="submission" date="2021-03" db="EMBL/GenBank/DDBJ databases">
        <title>Sequencing the genomes of 1000 actinobacteria strains.</title>
        <authorList>
            <person name="Klenk H.-P."/>
        </authorList>
    </citation>
    <scope>NUCLEOTIDE SEQUENCE [LARGE SCALE GENOMIC DNA]</scope>
    <source>
        <strain evidence="2 3">DSM 46670</strain>
    </source>
</reference>
<keyword evidence="1" id="KW-0175">Coiled coil</keyword>
<keyword evidence="3" id="KW-1185">Reference proteome</keyword>
<gene>
    <name evidence="2" type="ORF">JOF56_009946</name>
</gene>
<evidence type="ECO:0000313" key="3">
    <source>
        <dbReference type="Proteomes" id="UP001519332"/>
    </source>
</evidence>
<sequence length="64" mass="7713">MLPYEDLVRTRMYEAEQLASRQRLARLLRSHRRWQRAAKRATRRLERTERSLTATENWIAQSAG</sequence>
<name>A0ABS4U071_9PSEU</name>
<evidence type="ECO:0000256" key="1">
    <source>
        <dbReference type="SAM" id="Coils"/>
    </source>
</evidence>
<protein>
    <submittedName>
        <fullName evidence="2">Uncharacterized protein</fullName>
    </submittedName>
</protein>